<comment type="caution">
    <text evidence="2">The sequence shown here is derived from an EMBL/GenBank/DDBJ whole genome shotgun (WGS) entry which is preliminary data.</text>
</comment>
<protein>
    <submittedName>
        <fullName evidence="2">Uncharacterized protein</fullName>
    </submittedName>
</protein>
<feature type="region of interest" description="Disordered" evidence="1">
    <location>
        <begin position="1"/>
        <end position="69"/>
    </location>
</feature>
<feature type="non-terminal residue" evidence="2">
    <location>
        <position position="121"/>
    </location>
</feature>
<evidence type="ECO:0000313" key="2">
    <source>
        <dbReference type="EMBL" id="KMQ81736.1"/>
    </source>
</evidence>
<evidence type="ECO:0000313" key="3">
    <source>
        <dbReference type="Proteomes" id="UP000036403"/>
    </source>
</evidence>
<name>A0A0J7JV60_LASNI</name>
<evidence type="ECO:0000256" key="1">
    <source>
        <dbReference type="SAM" id="MobiDB-lite"/>
    </source>
</evidence>
<gene>
    <name evidence="2" type="ORF">RF55_25397</name>
</gene>
<dbReference type="Proteomes" id="UP000036403">
    <property type="component" value="Unassembled WGS sequence"/>
</dbReference>
<keyword evidence="3" id="KW-1185">Reference proteome</keyword>
<proteinExistence type="predicted"/>
<feature type="non-terminal residue" evidence="2">
    <location>
        <position position="1"/>
    </location>
</feature>
<feature type="compositionally biased region" description="Basic and acidic residues" evidence="1">
    <location>
        <begin position="24"/>
        <end position="34"/>
    </location>
</feature>
<dbReference type="AlphaFoldDB" id="A0A0J7JV60"/>
<accession>A0A0J7JV60</accession>
<reference evidence="2 3" key="1">
    <citation type="submission" date="2015-04" db="EMBL/GenBank/DDBJ databases">
        <title>Lasius niger genome sequencing.</title>
        <authorList>
            <person name="Konorov E.A."/>
            <person name="Nikitin M.A."/>
            <person name="Kirill M.V."/>
            <person name="Chang P."/>
        </authorList>
    </citation>
    <scope>NUCLEOTIDE SEQUENCE [LARGE SCALE GENOMIC DNA]</scope>
    <source>
        <tissue evidence="2">Whole</tissue>
    </source>
</reference>
<dbReference type="PaxDb" id="67767-A0A0J7JV60"/>
<dbReference type="EMBL" id="LBMM01032251">
    <property type="protein sequence ID" value="KMQ81736.1"/>
    <property type="molecule type" value="Genomic_DNA"/>
</dbReference>
<sequence>PNDKWPGFLHPILDQRLHALPNHQRGEKQHRQTDGRLQPKAQAPQKPTAEDRAGQNAPRRGHGFGHPVQRFQQPVIAAGLPVPAGYPDRQRHQQQQQRAARRAFCYLIHSRFPLRESGCSV</sequence>
<organism evidence="2 3">
    <name type="scientific">Lasius niger</name>
    <name type="common">Black garden ant</name>
    <dbReference type="NCBI Taxonomy" id="67767"/>
    <lineage>
        <taxon>Eukaryota</taxon>
        <taxon>Metazoa</taxon>
        <taxon>Ecdysozoa</taxon>
        <taxon>Arthropoda</taxon>
        <taxon>Hexapoda</taxon>
        <taxon>Insecta</taxon>
        <taxon>Pterygota</taxon>
        <taxon>Neoptera</taxon>
        <taxon>Endopterygota</taxon>
        <taxon>Hymenoptera</taxon>
        <taxon>Apocrita</taxon>
        <taxon>Aculeata</taxon>
        <taxon>Formicoidea</taxon>
        <taxon>Formicidae</taxon>
        <taxon>Formicinae</taxon>
        <taxon>Lasius</taxon>
        <taxon>Lasius</taxon>
    </lineage>
</organism>